<keyword evidence="3" id="KW-0732">Signal</keyword>
<dbReference type="AlphaFoldDB" id="A0A6G0T6D7"/>
<dbReference type="SUPFAM" id="SSF56994">
    <property type="entry name" value="Insulin-like"/>
    <property type="match status" value="1"/>
</dbReference>
<dbReference type="Pfam" id="PF00049">
    <property type="entry name" value="Insulin"/>
    <property type="match status" value="1"/>
</dbReference>
<gene>
    <name evidence="7" type="ORF">AGLY_013466</name>
</gene>
<evidence type="ECO:0000313" key="7">
    <source>
        <dbReference type="EMBL" id="KAE9526818.1"/>
    </source>
</evidence>
<evidence type="ECO:0000259" key="6">
    <source>
        <dbReference type="SMART" id="SM00078"/>
    </source>
</evidence>
<protein>
    <recommendedName>
        <fullName evidence="6">Insulin-like domain-containing protein</fullName>
    </recommendedName>
</protein>
<dbReference type="GO" id="GO:0005576">
    <property type="term" value="C:extracellular region"/>
    <property type="evidence" value="ECO:0007669"/>
    <property type="project" value="InterPro"/>
</dbReference>
<dbReference type="InterPro" id="IPR016179">
    <property type="entry name" value="Insulin-like"/>
</dbReference>
<evidence type="ECO:0000313" key="8">
    <source>
        <dbReference type="Proteomes" id="UP000475862"/>
    </source>
</evidence>
<dbReference type="GO" id="GO:0005179">
    <property type="term" value="F:hormone activity"/>
    <property type="evidence" value="ECO:0007669"/>
    <property type="project" value="InterPro"/>
</dbReference>
<evidence type="ECO:0000256" key="3">
    <source>
        <dbReference type="ARBA" id="ARBA00022729"/>
    </source>
</evidence>
<keyword evidence="8" id="KW-1185">Reference proteome</keyword>
<feature type="domain" description="Insulin-like" evidence="6">
    <location>
        <begin position="286"/>
        <end position="377"/>
    </location>
</feature>
<keyword evidence="5" id="KW-0812">Transmembrane</keyword>
<comment type="subunit">
    <text evidence="1">Heterodimer of a B chain and an A chain linked by two disulfide bonds.</text>
</comment>
<dbReference type="SMART" id="SM00078">
    <property type="entry name" value="IlGF"/>
    <property type="match status" value="1"/>
</dbReference>
<evidence type="ECO:0000256" key="5">
    <source>
        <dbReference type="SAM" id="Phobius"/>
    </source>
</evidence>
<dbReference type="PANTHER" id="PTHR13647:SF4">
    <property type="entry name" value="INSULIN-LIKE PEPTIDE 1-RELATED"/>
    <property type="match status" value="1"/>
</dbReference>
<dbReference type="PANTHER" id="PTHR13647">
    <property type="entry name" value="INSULIN-LIKE PEPTIDE 2-RELATED"/>
    <property type="match status" value="1"/>
</dbReference>
<evidence type="ECO:0000256" key="2">
    <source>
        <dbReference type="ARBA" id="ARBA00022685"/>
    </source>
</evidence>
<dbReference type="Proteomes" id="UP000475862">
    <property type="component" value="Unassembled WGS sequence"/>
</dbReference>
<reference evidence="7 8" key="1">
    <citation type="submission" date="2019-08" db="EMBL/GenBank/DDBJ databases">
        <title>The genome of the soybean aphid Biotype 1, its phylome, world population structure and adaptation to the North American continent.</title>
        <authorList>
            <person name="Giordano R."/>
            <person name="Donthu R.K."/>
            <person name="Hernandez A.G."/>
            <person name="Wright C.L."/>
            <person name="Zimin A.V."/>
        </authorList>
    </citation>
    <scope>NUCLEOTIDE SEQUENCE [LARGE SCALE GENOMIC DNA]</scope>
    <source>
        <tissue evidence="7">Whole aphids</tissue>
    </source>
</reference>
<sequence>MDLIVSQTFTMFTNYFSSHFNINWRRITFTFFGYHWSWPNVYMNKTLLTPCNVAGISTKHLANSQQQLQHFHNIFLRFIPLTLTIEFKTAFGKDTVNLGNVDGSIHHIPSVSNSRGRPIFSIISRAFQHQYNTLFQPFPYYANVHYKCNNTNKRKFSSKCLTRTEIFNNRYNILSSPLHCQVIVLWHLAPGILKSQAAQISSLTIAEGCNRFVRTFSSSSIANLNISDDFLMSISKADVSSLNLHEVVIGQWENNTMKISVNLSILLLTLIIKIVIANANLQLPSRQYCGSSLANIMQIVCKNKYNGPSHGKKRNEIDSDVLDYKDLEDYNAIDYPYQPRQEAMLFMPTRIVRSSKRTIIDECCRRPCLISELKITELPSNSGVVFASGNLSGSFVVSISNAKTIISGRSIISSRAIRFLRTAGIIAWRILFISVTVANEIFIYLCCKPIRWFG</sequence>
<proteinExistence type="predicted"/>
<keyword evidence="2" id="KW-0165">Cleavage on pair of basic residues</keyword>
<feature type="transmembrane region" description="Helical" evidence="5">
    <location>
        <begin position="426"/>
        <end position="447"/>
    </location>
</feature>
<evidence type="ECO:0000256" key="4">
    <source>
        <dbReference type="ARBA" id="ARBA00023157"/>
    </source>
</evidence>
<accession>A0A6G0T6D7</accession>
<keyword evidence="4" id="KW-1015">Disulfide bond</keyword>
<name>A0A6G0T6D7_APHGL</name>
<dbReference type="Gene3D" id="1.10.100.10">
    <property type="entry name" value="Insulin-like"/>
    <property type="match status" value="1"/>
</dbReference>
<keyword evidence="5" id="KW-1133">Transmembrane helix</keyword>
<dbReference type="InterPro" id="IPR036438">
    <property type="entry name" value="Insulin-like_sf"/>
</dbReference>
<evidence type="ECO:0000256" key="1">
    <source>
        <dbReference type="ARBA" id="ARBA00011207"/>
    </source>
</evidence>
<dbReference type="EMBL" id="VYZN01000054">
    <property type="protein sequence ID" value="KAE9526818.1"/>
    <property type="molecule type" value="Genomic_DNA"/>
</dbReference>
<dbReference type="OrthoDB" id="6330326at2759"/>
<comment type="caution">
    <text evidence="7">The sequence shown here is derived from an EMBL/GenBank/DDBJ whole genome shotgun (WGS) entry which is preliminary data.</text>
</comment>
<organism evidence="7 8">
    <name type="scientific">Aphis glycines</name>
    <name type="common">Soybean aphid</name>
    <dbReference type="NCBI Taxonomy" id="307491"/>
    <lineage>
        <taxon>Eukaryota</taxon>
        <taxon>Metazoa</taxon>
        <taxon>Ecdysozoa</taxon>
        <taxon>Arthropoda</taxon>
        <taxon>Hexapoda</taxon>
        <taxon>Insecta</taxon>
        <taxon>Pterygota</taxon>
        <taxon>Neoptera</taxon>
        <taxon>Paraneoptera</taxon>
        <taxon>Hemiptera</taxon>
        <taxon>Sternorrhyncha</taxon>
        <taxon>Aphidomorpha</taxon>
        <taxon>Aphidoidea</taxon>
        <taxon>Aphididae</taxon>
        <taxon>Aphidini</taxon>
        <taxon>Aphis</taxon>
        <taxon>Aphis</taxon>
    </lineage>
</organism>
<keyword evidence="5" id="KW-0472">Membrane</keyword>